<evidence type="ECO:0000256" key="9">
    <source>
        <dbReference type="ARBA" id="ARBA00022989"/>
    </source>
</evidence>
<keyword evidence="7 12" id="KW-0479">Metal-binding</keyword>
<evidence type="ECO:0000256" key="4">
    <source>
        <dbReference type="ARBA" id="ARBA00022475"/>
    </source>
</evidence>
<feature type="transmembrane region" description="Helical" evidence="12">
    <location>
        <begin position="366"/>
        <end position="388"/>
    </location>
</feature>
<dbReference type="GO" id="GO:0046872">
    <property type="term" value="F:metal ion binding"/>
    <property type="evidence" value="ECO:0007669"/>
    <property type="project" value="UniProtKB-UniRule"/>
</dbReference>
<dbReference type="PANTHER" id="PTHR30365">
    <property type="entry name" value="CYTOCHROME D UBIQUINOL OXIDASE"/>
    <property type="match status" value="1"/>
</dbReference>
<dbReference type="GO" id="GO:0009055">
    <property type="term" value="F:electron transfer activity"/>
    <property type="evidence" value="ECO:0007669"/>
    <property type="project" value="UniProtKB-UniRule"/>
</dbReference>
<feature type="transmembrane region" description="Helical" evidence="12">
    <location>
        <begin position="70"/>
        <end position="93"/>
    </location>
</feature>
<dbReference type="GO" id="GO:0005886">
    <property type="term" value="C:plasma membrane"/>
    <property type="evidence" value="ECO:0007669"/>
    <property type="project" value="UniProtKB-SubCell"/>
</dbReference>
<keyword evidence="5 12" id="KW-0349">Heme</keyword>
<dbReference type="GO" id="GO:0016682">
    <property type="term" value="F:oxidoreductase activity, acting on diphenols and related substances as donors, oxygen as acceptor"/>
    <property type="evidence" value="ECO:0007669"/>
    <property type="project" value="TreeGrafter"/>
</dbReference>
<dbReference type="EMBL" id="BNAV01000008">
    <property type="protein sequence ID" value="GHF69704.1"/>
    <property type="molecule type" value="Genomic_DNA"/>
</dbReference>
<feature type="transmembrane region" description="Helical" evidence="12">
    <location>
        <begin position="28"/>
        <end position="50"/>
    </location>
</feature>
<dbReference type="Proteomes" id="UP000658656">
    <property type="component" value="Unassembled WGS sequence"/>
</dbReference>
<evidence type="ECO:0000313" key="14">
    <source>
        <dbReference type="EMBL" id="GHF69704.1"/>
    </source>
</evidence>
<dbReference type="GO" id="GO:0020037">
    <property type="term" value="F:heme binding"/>
    <property type="evidence" value="ECO:0007669"/>
    <property type="project" value="TreeGrafter"/>
</dbReference>
<reference evidence="14" key="2">
    <citation type="submission" date="2020-09" db="EMBL/GenBank/DDBJ databases">
        <authorList>
            <person name="Sun Q."/>
            <person name="Zhou Y."/>
        </authorList>
    </citation>
    <scope>NUCLEOTIDE SEQUENCE</scope>
    <source>
        <strain evidence="14">CGMCC 4.7679</strain>
    </source>
</reference>
<evidence type="ECO:0000256" key="2">
    <source>
        <dbReference type="ARBA" id="ARBA00009819"/>
    </source>
</evidence>
<evidence type="ECO:0000256" key="10">
    <source>
        <dbReference type="ARBA" id="ARBA00023004"/>
    </source>
</evidence>
<evidence type="ECO:0000256" key="5">
    <source>
        <dbReference type="ARBA" id="ARBA00022617"/>
    </source>
</evidence>
<evidence type="ECO:0000256" key="7">
    <source>
        <dbReference type="ARBA" id="ARBA00022723"/>
    </source>
</evidence>
<sequence>MHPWMETVLAAAGPDQLLPARQMMAFTLGFHIILVPFGVAFTAIMLIANWRGLRRGDEQALLLARRWSQVAGVLFAVGAVSGTVLSFELGLLWPGLMGRFGAAFGIPFAVEGLFFFVEAIFVAIYIYGWRRMRPWPHFWTGVPVVLAGIGGTSSVVAANAWMNEPAGFRLQDGRVTEVRPLGVFFNGAFWYEAVHMLLAAYMVAGFLIAGVYAVGMLRGRRDRLRRLGLAIPLTVAALAAPVQIVVGDIAAREVFDDESAKFAAIEALPETSTRVPEVLGGVLVDGQVRYGVEIPLGASLLAGFSPDTEIRGLDAVPAPVRPADRLVNTVHLAFQVMVGIGFALLALAAWYAWLWWRRRRVPEGKWFLRCVAVSGVFAVAALEAGWVVTEVGRQPWTVVGYLLTADAAPTSGNIWPFFAATLALYAALAAGTFLVLRLLRDRWRSAGADTDDEGRVPYGPAPTPAERNS</sequence>
<feature type="transmembrane region" description="Helical" evidence="12">
    <location>
        <begin position="193"/>
        <end position="215"/>
    </location>
</feature>
<dbReference type="PANTHER" id="PTHR30365:SF14">
    <property type="entry name" value="CYTOCHROME BD MENAQUINOL OXIDASE SUBUNIT I-RELATED"/>
    <property type="match status" value="1"/>
</dbReference>
<evidence type="ECO:0000256" key="13">
    <source>
        <dbReference type="SAM" id="MobiDB-lite"/>
    </source>
</evidence>
<comment type="subcellular location">
    <subcellularLocation>
        <location evidence="1">Cell membrane</location>
        <topology evidence="1">Multi-pass membrane protein</topology>
    </subcellularLocation>
</comment>
<evidence type="ECO:0000256" key="8">
    <source>
        <dbReference type="ARBA" id="ARBA00022982"/>
    </source>
</evidence>
<dbReference type="AlphaFoldDB" id="A0A8H9ME63"/>
<feature type="region of interest" description="Disordered" evidence="13">
    <location>
        <begin position="449"/>
        <end position="469"/>
    </location>
</feature>
<keyword evidence="3 12" id="KW-0813">Transport</keyword>
<feature type="transmembrane region" description="Helical" evidence="12">
    <location>
        <begin position="105"/>
        <end position="126"/>
    </location>
</feature>
<feature type="transmembrane region" description="Helical" evidence="12">
    <location>
        <begin position="414"/>
        <end position="436"/>
    </location>
</feature>
<evidence type="ECO:0000256" key="12">
    <source>
        <dbReference type="PIRNR" id="PIRNR006446"/>
    </source>
</evidence>
<accession>A0A8H9ME63</accession>
<dbReference type="InterPro" id="IPR002585">
    <property type="entry name" value="Cyt-d_ubiquinol_oxidase_su_1"/>
</dbReference>
<proteinExistence type="inferred from homology"/>
<dbReference type="OrthoDB" id="9807042at2"/>
<feature type="transmembrane region" description="Helical" evidence="12">
    <location>
        <begin position="138"/>
        <end position="162"/>
    </location>
</feature>
<dbReference type="GO" id="GO:0070069">
    <property type="term" value="C:cytochrome complex"/>
    <property type="evidence" value="ECO:0007669"/>
    <property type="project" value="UniProtKB-UniRule"/>
</dbReference>
<keyword evidence="8 12" id="KW-0249">Electron transport</keyword>
<dbReference type="GO" id="GO:0019646">
    <property type="term" value="P:aerobic electron transport chain"/>
    <property type="evidence" value="ECO:0007669"/>
    <property type="project" value="InterPro"/>
</dbReference>
<name>A0A8H9ME63_9PSEU</name>
<evidence type="ECO:0000256" key="6">
    <source>
        <dbReference type="ARBA" id="ARBA00022692"/>
    </source>
</evidence>
<keyword evidence="6 12" id="KW-0812">Transmembrane</keyword>
<evidence type="ECO:0000256" key="3">
    <source>
        <dbReference type="ARBA" id="ARBA00022448"/>
    </source>
</evidence>
<reference evidence="14" key="1">
    <citation type="journal article" date="2014" name="Int. J. Syst. Evol. Microbiol.">
        <title>Complete genome sequence of Corynebacterium casei LMG S-19264T (=DSM 44701T), isolated from a smear-ripened cheese.</title>
        <authorList>
            <consortium name="US DOE Joint Genome Institute (JGI-PGF)"/>
            <person name="Walter F."/>
            <person name="Albersmeier A."/>
            <person name="Kalinowski J."/>
            <person name="Ruckert C."/>
        </authorList>
    </citation>
    <scope>NUCLEOTIDE SEQUENCE</scope>
    <source>
        <strain evidence="14">CGMCC 4.7679</strain>
    </source>
</reference>
<evidence type="ECO:0000256" key="1">
    <source>
        <dbReference type="ARBA" id="ARBA00004651"/>
    </source>
</evidence>
<protein>
    <submittedName>
        <fullName evidence="14">Cytochrome ubiquinol oxidase subunit I</fullName>
    </submittedName>
</protein>
<keyword evidence="9 12" id="KW-1133">Transmembrane helix</keyword>
<evidence type="ECO:0000313" key="15">
    <source>
        <dbReference type="Proteomes" id="UP000658656"/>
    </source>
</evidence>
<feature type="transmembrane region" description="Helical" evidence="12">
    <location>
        <begin position="227"/>
        <end position="246"/>
    </location>
</feature>
<dbReference type="Pfam" id="PF01654">
    <property type="entry name" value="Cyt_bd_oxida_I"/>
    <property type="match status" value="1"/>
</dbReference>
<gene>
    <name evidence="14" type="ORF">GCM10017566_49260</name>
</gene>
<organism evidence="14 15">
    <name type="scientific">Amycolatopsis bartoniae</name>
    <dbReference type="NCBI Taxonomy" id="941986"/>
    <lineage>
        <taxon>Bacteria</taxon>
        <taxon>Bacillati</taxon>
        <taxon>Actinomycetota</taxon>
        <taxon>Actinomycetes</taxon>
        <taxon>Pseudonocardiales</taxon>
        <taxon>Pseudonocardiaceae</taxon>
        <taxon>Amycolatopsis</taxon>
    </lineage>
</organism>
<comment type="caution">
    <text evidence="14">The sequence shown here is derived from an EMBL/GenBank/DDBJ whole genome shotgun (WGS) entry which is preliminary data.</text>
</comment>
<keyword evidence="15" id="KW-1185">Reference proteome</keyword>
<keyword evidence="11 12" id="KW-0472">Membrane</keyword>
<keyword evidence="10 12" id="KW-0408">Iron</keyword>
<feature type="transmembrane region" description="Helical" evidence="12">
    <location>
        <begin position="332"/>
        <end position="354"/>
    </location>
</feature>
<keyword evidence="4 12" id="KW-1003">Cell membrane</keyword>
<dbReference type="PIRSF" id="PIRSF006446">
    <property type="entry name" value="Cyt_quinol_oxidase_1"/>
    <property type="match status" value="1"/>
</dbReference>
<comment type="similarity">
    <text evidence="2 12">Belongs to the cytochrome ubiquinol oxidase subunit 1 family.</text>
</comment>
<evidence type="ECO:0000256" key="11">
    <source>
        <dbReference type="ARBA" id="ARBA00023136"/>
    </source>
</evidence>